<dbReference type="PANTHER" id="PTHR43674">
    <property type="entry name" value="NITRILASE C965.09-RELATED"/>
    <property type="match status" value="1"/>
</dbReference>
<dbReference type="InterPro" id="IPR036526">
    <property type="entry name" value="C-N_Hydrolase_sf"/>
</dbReference>
<sequence length="292" mass="30674">MRSLVVAVAQVRCVPLDPEKNAVITVERIREAAARGAQLVVLPELVATGYEPAAPGLGSLAESVDQPGPCLTAWTAVAAELGVAVVAGFVEREGDRLYNSAAIIDIDGSVLAVYRKLHLFGGERDVFTPGDHGLPLVEVLGASVGIGVCYDLRFPEVLRILAVRGAELVVVPTAWVSGFDRRPPADGRIGQVDGALVQSNLNQLFLACADQVGSSGDTVFLGRSVITDPYGQAVVGPLSADDEDLVVVTLDLDQVEQARHRGPGIDPMANRRTDVYSDLLGYSPPATDGGTL</sequence>
<dbReference type="PROSITE" id="PS50263">
    <property type="entry name" value="CN_HYDROLASE"/>
    <property type="match status" value="1"/>
</dbReference>
<feature type="domain" description="CN hydrolase" evidence="2">
    <location>
        <begin position="4"/>
        <end position="252"/>
    </location>
</feature>
<name>A0A6J7JSE3_9ZZZZ</name>
<dbReference type="PROSITE" id="PS01227">
    <property type="entry name" value="UPF0012"/>
    <property type="match status" value="1"/>
</dbReference>
<dbReference type="SUPFAM" id="SSF56317">
    <property type="entry name" value="Carbon-nitrogen hydrolase"/>
    <property type="match status" value="1"/>
</dbReference>
<dbReference type="InterPro" id="IPR003010">
    <property type="entry name" value="C-N_Hydrolase"/>
</dbReference>
<proteinExistence type="predicted"/>
<evidence type="ECO:0000313" key="3">
    <source>
        <dbReference type="EMBL" id="CAB4945154.1"/>
    </source>
</evidence>
<dbReference type="PANTHER" id="PTHR43674:SF2">
    <property type="entry name" value="BETA-UREIDOPROPIONASE"/>
    <property type="match status" value="1"/>
</dbReference>
<organism evidence="3">
    <name type="scientific">freshwater metagenome</name>
    <dbReference type="NCBI Taxonomy" id="449393"/>
    <lineage>
        <taxon>unclassified sequences</taxon>
        <taxon>metagenomes</taxon>
        <taxon>ecological metagenomes</taxon>
    </lineage>
</organism>
<keyword evidence="1" id="KW-0378">Hydrolase</keyword>
<dbReference type="AlphaFoldDB" id="A0A6J7JSE3"/>
<dbReference type="GO" id="GO:0050126">
    <property type="term" value="F:N-carbamoylputrescine amidase activity"/>
    <property type="evidence" value="ECO:0007669"/>
    <property type="project" value="TreeGrafter"/>
</dbReference>
<dbReference type="Gene3D" id="3.60.110.10">
    <property type="entry name" value="Carbon-nitrogen hydrolase"/>
    <property type="match status" value="1"/>
</dbReference>
<evidence type="ECO:0000256" key="1">
    <source>
        <dbReference type="ARBA" id="ARBA00022801"/>
    </source>
</evidence>
<dbReference type="GO" id="GO:0033388">
    <property type="term" value="P:putrescine biosynthetic process from arginine"/>
    <property type="evidence" value="ECO:0007669"/>
    <property type="project" value="TreeGrafter"/>
</dbReference>
<dbReference type="InterPro" id="IPR001110">
    <property type="entry name" value="UPF0012_CS"/>
</dbReference>
<reference evidence="3" key="1">
    <citation type="submission" date="2020-05" db="EMBL/GenBank/DDBJ databases">
        <authorList>
            <person name="Chiriac C."/>
            <person name="Salcher M."/>
            <person name="Ghai R."/>
            <person name="Kavagutti S V."/>
        </authorList>
    </citation>
    <scope>NUCLEOTIDE SEQUENCE</scope>
</reference>
<gene>
    <name evidence="3" type="ORF">UFOPK3773_01082</name>
</gene>
<accession>A0A6J7JSE3</accession>
<dbReference type="Pfam" id="PF00795">
    <property type="entry name" value="CN_hydrolase"/>
    <property type="match status" value="1"/>
</dbReference>
<dbReference type="InterPro" id="IPR050345">
    <property type="entry name" value="Aliph_Amidase/BUP"/>
</dbReference>
<dbReference type="EMBL" id="CAFBNF010000112">
    <property type="protein sequence ID" value="CAB4945154.1"/>
    <property type="molecule type" value="Genomic_DNA"/>
</dbReference>
<protein>
    <submittedName>
        <fullName evidence="3">Unannotated protein</fullName>
    </submittedName>
</protein>
<evidence type="ECO:0000259" key="2">
    <source>
        <dbReference type="PROSITE" id="PS50263"/>
    </source>
</evidence>